<dbReference type="OrthoDB" id="4206464at2"/>
<dbReference type="EMBL" id="FWFZ01000005">
    <property type="protein sequence ID" value="SLN35476.1"/>
    <property type="molecule type" value="Genomic_DNA"/>
</dbReference>
<dbReference type="RefSeq" id="WP_085878191.1">
    <property type="nucleotide sequence ID" value="NZ_FWFZ01000005.1"/>
</dbReference>
<accession>A0A1Y5SDZ8</accession>
<organism evidence="2 3">
    <name type="scientific">Roseisalinus antarcticus</name>
    <dbReference type="NCBI Taxonomy" id="254357"/>
    <lineage>
        <taxon>Bacteria</taxon>
        <taxon>Pseudomonadati</taxon>
        <taxon>Pseudomonadota</taxon>
        <taxon>Alphaproteobacteria</taxon>
        <taxon>Rhodobacterales</taxon>
        <taxon>Roseobacteraceae</taxon>
        <taxon>Roseisalinus</taxon>
    </lineage>
</organism>
<keyword evidence="3" id="KW-1185">Reference proteome</keyword>
<sequence>MRKEHCCDTMRARIAPVCDQHPDPWDCNKALMVYWPREDAYGIMNRIEGERMTSRIRFCRWCGDPKRDLSDARLDALEELGIDWATDPVPEDFQTDTWWRRRGL</sequence>
<evidence type="ECO:0000313" key="2">
    <source>
        <dbReference type="EMBL" id="SLN35476.1"/>
    </source>
</evidence>
<dbReference type="Proteomes" id="UP000193900">
    <property type="component" value="Unassembled WGS sequence"/>
</dbReference>
<reference evidence="2 3" key="1">
    <citation type="submission" date="2017-03" db="EMBL/GenBank/DDBJ databases">
        <authorList>
            <person name="Afonso C.L."/>
            <person name="Miller P.J."/>
            <person name="Scott M.A."/>
            <person name="Spackman E."/>
            <person name="Goraichik I."/>
            <person name="Dimitrov K.M."/>
            <person name="Suarez D.L."/>
            <person name="Swayne D.E."/>
        </authorList>
    </citation>
    <scope>NUCLEOTIDE SEQUENCE [LARGE SCALE GENOMIC DNA]</scope>
    <source>
        <strain evidence="2 3">CECT 7023</strain>
    </source>
</reference>
<dbReference type="AlphaFoldDB" id="A0A1Y5SDZ8"/>
<dbReference type="Pfam" id="PF22400">
    <property type="entry name" value="DUF6980"/>
    <property type="match status" value="1"/>
</dbReference>
<protein>
    <recommendedName>
        <fullName evidence="1">DUF6980 domain-containing protein</fullName>
    </recommendedName>
</protein>
<name>A0A1Y5SDZ8_9RHOB</name>
<proteinExistence type="predicted"/>
<dbReference type="InterPro" id="IPR053918">
    <property type="entry name" value="DUF6980"/>
</dbReference>
<gene>
    <name evidence="2" type="ORF">ROA7023_01294</name>
</gene>
<feature type="domain" description="DUF6980" evidence="1">
    <location>
        <begin position="4"/>
        <end position="100"/>
    </location>
</feature>
<evidence type="ECO:0000313" key="3">
    <source>
        <dbReference type="Proteomes" id="UP000193900"/>
    </source>
</evidence>
<evidence type="ECO:0000259" key="1">
    <source>
        <dbReference type="Pfam" id="PF22400"/>
    </source>
</evidence>